<proteinExistence type="predicted"/>
<dbReference type="Proteomes" id="UP001627154">
    <property type="component" value="Unassembled WGS sequence"/>
</dbReference>
<gene>
    <name evidence="1" type="ORF">TKK_005495</name>
</gene>
<name>A0ABD2X7W6_9HYME</name>
<evidence type="ECO:0000313" key="1">
    <source>
        <dbReference type="EMBL" id="KAL3401365.1"/>
    </source>
</evidence>
<accession>A0ABD2X7W6</accession>
<reference evidence="1 2" key="1">
    <citation type="journal article" date="2024" name="bioRxiv">
        <title>A reference genome for Trichogramma kaykai: A tiny desert-dwelling parasitoid wasp with competing sex-ratio distorters.</title>
        <authorList>
            <person name="Culotta J."/>
            <person name="Lindsey A.R."/>
        </authorList>
    </citation>
    <scope>NUCLEOTIDE SEQUENCE [LARGE SCALE GENOMIC DNA]</scope>
    <source>
        <strain evidence="1 2">KSX58</strain>
    </source>
</reference>
<comment type="caution">
    <text evidence="1">The sequence shown here is derived from an EMBL/GenBank/DDBJ whole genome shotgun (WGS) entry which is preliminary data.</text>
</comment>
<organism evidence="1 2">
    <name type="scientific">Trichogramma kaykai</name>
    <dbReference type="NCBI Taxonomy" id="54128"/>
    <lineage>
        <taxon>Eukaryota</taxon>
        <taxon>Metazoa</taxon>
        <taxon>Ecdysozoa</taxon>
        <taxon>Arthropoda</taxon>
        <taxon>Hexapoda</taxon>
        <taxon>Insecta</taxon>
        <taxon>Pterygota</taxon>
        <taxon>Neoptera</taxon>
        <taxon>Endopterygota</taxon>
        <taxon>Hymenoptera</taxon>
        <taxon>Apocrita</taxon>
        <taxon>Proctotrupomorpha</taxon>
        <taxon>Chalcidoidea</taxon>
        <taxon>Trichogrammatidae</taxon>
        <taxon>Trichogramma</taxon>
    </lineage>
</organism>
<protein>
    <submittedName>
        <fullName evidence="1">Uncharacterized protein</fullName>
    </submittedName>
</protein>
<keyword evidence="2" id="KW-1185">Reference proteome</keyword>
<sequence>MCAAWLTVIREVAVGRVVPAIRIPRVVRWRRRSVSCWPGSTAPGAASLATASSNGLARDGGELLNSSTELCELLRDLVRRRLGPPGRGARCHNRRTDLMSLVGDCCEVLERLVPDDEKQASRLRRQKIQPSASEHLVAHICRCGQRPHVAQELRRSSIAKLHPSQQFVQLNFG</sequence>
<dbReference type="EMBL" id="JBJJXI010000046">
    <property type="protein sequence ID" value="KAL3401365.1"/>
    <property type="molecule type" value="Genomic_DNA"/>
</dbReference>
<evidence type="ECO:0000313" key="2">
    <source>
        <dbReference type="Proteomes" id="UP001627154"/>
    </source>
</evidence>
<dbReference type="AlphaFoldDB" id="A0ABD2X7W6"/>